<protein>
    <submittedName>
        <fullName evidence="1">Uncharacterized protein</fullName>
    </submittedName>
</protein>
<dbReference type="Proteomes" id="UP000294752">
    <property type="component" value="Unassembled WGS sequence"/>
</dbReference>
<accession>A0A4V6PZV7</accession>
<evidence type="ECO:0000313" key="1">
    <source>
        <dbReference type="EMBL" id="TDS05970.1"/>
    </source>
</evidence>
<dbReference type="OrthoDB" id="9828056at2"/>
<evidence type="ECO:0000313" key="2">
    <source>
        <dbReference type="Proteomes" id="UP000294752"/>
    </source>
</evidence>
<comment type="caution">
    <text evidence="1">The sequence shown here is derived from an EMBL/GenBank/DDBJ whole genome shotgun (WGS) entry which is preliminary data.</text>
</comment>
<dbReference type="AlphaFoldDB" id="A0A4V6PZV7"/>
<organism evidence="1 2">
    <name type="scientific">Sphingobacterium paludis</name>
    <dbReference type="NCBI Taxonomy" id="1476465"/>
    <lineage>
        <taxon>Bacteria</taxon>
        <taxon>Pseudomonadati</taxon>
        <taxon>Bacteroidota</taxon>
        <taxon>Sphingobacteriia</taxon>
        <taxon>Sphingobacteriales</taxon>
        <taxon>Sphingobacteriaceae</taxon>
        <taxon>Sphingobacterium</taxon>
    </lineage>
</organism>
<gene>
    <name evidence="1" type="ORF">B0I21_1184</name>
</gene>
<proteinExistence type="predicted"/>
<reference evidence="1 2" key="1">
    <citation type="submission" date="2019-03" db="EMBL/GenBank/DDBJ databases">
        <title>Genomic Encyclopedia of Type Strains, Phase III (KMG-III): the genomes of soil and plant-associated and newly described type strains.</title>
        <authorList>
            <person name="Whitman W."/>
        </authorList>
    </citation>
    <scope>NUCLEOTIDE SEQUENCE [LARGE SCALE GENOMIC DNA]</scope>
    <source>
        <strain evidence="1 2">CGMCC 1.12801</strain>
    </source>
</reference>
<dbReference type="RefSeq" id="WP_133642240.1">
    <property type="nucleotide sequence ID" value="NZ_SNZV01000018.1"/>
</dbReference>
<sequence>MKIQPNLESKISPKTGEEFTIAIAHIESKNLNAWQFLNNVFEYLTYENVERNELYSILSQLEQLHLGCTKQEVDFETTDLYKKMLKAKTTLKRYNREKTLSGKRKIEKEAWEHIYTGLRKFLADDNNSNYFLPDLLLE</sequence>
<name>A0A4V6PZV7_9SPHI</name>
<dbReference type="EMBL" id="SNZV01000018">
    <property type="protein sequence ID" value="TDS05970.1"/>
    <property type="molecule type" value="Genomic_DNA"/>
</dbReference>
<keyword evidence="2" id="KW-1185">Reference proteome</keyword>